<feature type="active site" description="Proton acceptor; specific for L-alanine" evidence="4">
    <location>
        <position position="280"/>
    </location>
</feature>
<evidence type="ECO:0000256" key="4">
    <source>
        <dbReference type="HAMAP-Rule" id="MF_01201"/>
    </source>
</evidence>
<dbReference type="InterPro" id="IPR029066">
    <property type="entry name" value="PLP-binding_barrel"/>
</dbReference>
<dbReference type="PRINTS" id="PR00992">
    <property type="entry name" value="ALARACEMASE"/>
</dbReference>
<dbReference type="NCBIfam" id="NF033131">
    <property type="entry name" value="vanT-G-Cterm"/>
    <property type="match status" value="1"/>
</dbReference>
<dbReference type="InterPro" id="IPR001608">
    <property type="entry name" value="Ala_racemase_N"/>
</dbReference>
<dbReference type="Proteomes" id="UP001596113">
    <property type="component" value="Unassembled WGS sequence"/>
</dbReference>
<comment type="cofactor">
    <cofactor evidence="1 4">
        <name>pyridoxal 5'-phosphate</name>
        <dbReference type="ChEBI" id="CHEBI:597326"/>
    </cofactor>
</comment>
<feature type="modified residue" description="N6-(pyridoxal phosphate)lysine" evidence="4">
    <location>
        <position position="53"/>
    </location>
</feature>
<evidence type="ECO:0000259" key="5">
    <source>
        <dbReference type="SMART" id="SM01005"/>
    </source>
</evidence>
<gene>
    <name evidence="6" type="primary">vanT</name>
    <name evidence="6" type="ORF">ACFPOF_25510</name>
</gene>
<dbReference type="PROSITE" id="PS00395">
    <property type="entry name" value="ALANINE_RACEMASE"/>
    <property type="match status" value="1"/>
</dbReference>
<organism evidence="6 7">
    <name type="scientific">Cohnella soli</name>
    <dbReference type="NCBI Taxonomy" id="425005"/>
    <lineage>
        <taxon>Bacteria</taxon>
        <taxon>Bacillati</taxon>
        <taxon>Bacillota</taxon>
        <taxon>Bacilli</taxon>
        <taxon>Bacillales</taxon>
        <taxon>Paenibacillaceae</taxon>
        <taxon>Cohnella</taxon>
    </lineage>
</organism>
<dbReference type="EMBL" id="JBHSMI010000052">
    <property type="protein sequence ID" value="MFC5406113.1"/>
    <property type="molecule type" value="Genomic_DNA"/>
</dbReference>
<dbReference type="Gene3D" id="3.20.20.10">
    <property type="entry name" value="Alanine racemase"/>
    <property type="match status" value="1"/>
</dbReference>
<feature type="active site" description="Proton acceptor; specific for D-alanine" evidence="4">
    <location>
        <position position="53"/>
    </location>
</feature>
<comment type="similarity">
    <text evidence="4">Belongs to the alanine racemase family.</text>
</comment>
<evidence type="ECO:0000313" key="6">
    <source>
        <dbReference type="EMBL" id="MFC5406113.1"/>
    </source>
</evidence>
<evidence type="ECO:0000256" key="3">
    <source>
        <dbReference type="ARBA" id="ARBA00023235"/>
    </source>
</evidence>
<comment type="catalytic activity">
    <reaction evidence="4">
        <text>L-alanine = D-alanine</text>
        <dbReference type="Rhea" id="RHEA:20249"/>
        <dbReference type="ChEBI" id="CHEBI:57416"/>
        <dbReference type="ChEBI" id="CHEBI:57972"/>
        <dbReference type="EC" id="5.1.1.1"/>
    </reaction>
</comment>
<name>A0ABW0I0N8_9BACL</name>
<dbReference type="SMART" id="SM01005">
    <property type="entry name" value="Ala_racemase_C"/>
    <property type="match status" value="1"/>
</dbReference>
<comment type="pathway">
    <text evidence="4">Amino-acid biosynthesis; D-alanine biosynthesis; D-alanine from L-alanine: step 1/1.</text>
</comment>
<dbReference type="Pfam" id="PF00842">
    <property type="entry name" value="Ala_racemase_C"/>
    <property type="match status" value="1"/>
</dbReference>
<feature type="domain" description="Alanine racemase C-terminal" evidence="5">
    <location>
        <begin position="259"/>
        <end position="388"/>
    </location>
</feature>
<reference evidence="7" key="1">
    <citation type="journal article" date="2019" name="Int. J. Syst. Evol. Microbiol.">
        <title>The Global Catalogue of Microorganisms (GCM) 10K type strain sequencing project: providing services to taxonomists for standard genome sequencing and annotation.</title>
        <authorList>
            <consortium name="The Broad Institute Genomics Platform"/>
            <consortium name="The Broad Institute Genome Sequencing Center for Infectious Disease"/>
            <person name="Wu L."/>
            <person name="Ma J."/>
        </authorList>
    </citation>
    <scope>NUCLEOTIDE SEQUENCE [LARGE SCALE GENOMIC DNA]</scope>
    <source>
        <strain evidence="7">CGMCC 1.18575</strain>
    </source>
</reference>
<dbReference type="PANTHER" id="PTHR30511:SF0">
    <property type="entry name" value="ALANINE RACEMASE, CATABOLIC-RELATED"/>
    <property type="match status" value="1"/>
</dbReference>
<dbReference type="SUPFAM" id="SSF50621">
    <property type="entry name" value="Alanine racemase C-terminal domain-like"/>
    <property type="match status" value="1"/>
</dbReference>
<dbReference type="Pfam" id="PF01168">
    <property type="entry name" value="Ala_racemase_N"/>
    <property type="match status" value="1"/>
</dbReference>
<dbReference type="HAMAP" id="MF_01201">
    <property type="entry name" value="Ala_racemase"/>
    <property type="match status" value="1"/>
</dbReference>
<keyword evidence="2 4" id="KW-0663">Pyridoxal phosphate</keyword>
<evidence type="ECO:0000256" key="2">
    <source>
        <dbReference type="ARBA" id="ARBA00022898"/>
    </source>
</evidence>
<sequence>MLELPRPRKSKKQSNRTDRYRAWAEINLSHLKHNVEELKRRLPKDCRIMAVVKANAYGHGSVPIAQKLQSIGINSYAVAEVSEGIALRKAGIQGEILILGFTSPWQFADLCRYDLTQTVLNADYAMTLNQYGKKIKVHVKIDTGMGRLGENVDQVERILSIYRQPHLIVTGTYSHFSVPDSDLKEDIAFTNEQINRFYRLVHVIQSNGFDTGRLHLQSSYGILHYPHLRCDMARPGIALYGAIDVVKDNDESSVSLLPVLSLRARVIMVKRVPAGSSIGYGRLYRTTQDSIIATVSIGYADGIPRCLFEQGGHVLVKGQRVAIAGNICMDQMMIDVTHVEHVEEGDIVTLIGQDGDCRITAEEVAVRCHTIPNEWLTGIGSRVDRVYVN</sequence>
<dbReference type="InterPro" id="IPR000821">
    <property type="entry name" value="Ala_racemase"/>
</dbReference>
<dbReference type="NCBIfam" id="TIGR00492">
    <property type="entry name" value="alr"/>
    <property type="match status" value="1"/>
</dbReference>
<comment type="caution">
    <text evidence="6">The sequence shown here is derived from an EMBL/GenBank/DDBJ whole genome shotgun (WGS) entry which is preliminary data.</text>
</comment>
<proteinExistence type="inferred from homology"/>
<dbReference type="Gene3D" id="2.40.37.10">
    <property type="entry name" value="Lyase, Ornithine Decarboxylase, Chain A, domain 1"/>
    <property type="match status" value="1"/>
</dbReference>
<keyword evidence="7" id="KW-1185">Reference proteome</keyword>
<dbReference type="EC" id="5.1.1.1" evidence="4"/>
<protein>
    <recommendedName>
        <fullName evidence="4">Alanine racemase</fullName>
        <ecNumber evidence="4">5.1.1.1</ecNumber>
    </recommendedName>
</protein>
<feature type="binding site" evidence="4">
    <location>
        <position position="329"/>
    </location>
    <ligand>
        <name>substrate</name>
    </ligand>
</feature>
<evidence type="ECO:0000256" key="1">
    <source>
        <dbReference type="ARBA" id="ARBA00001933"/>
    </source>
</evidence>
<keyword evidence="3 4" id="KW-0413">Isomerase</keyword>
<comment type="function">
    <text evidence="4">Catalyzes the interconversion of L-alanine and D-alanine. May also act on other amino acids.</text>
</comment>
<dbReference type="PANTHER" id="PTHR30511">
    <property type="entry name" value="ALANINE RACEMASE"/>
    <property type="match status" value="1"/>
</dbReference>
<accession>A0ABW0I0N8</accession>
<dbReference type="InterPro" id="IPR011079">
    <property type="entry name" value="Ala_racemase_C"/>
</dbReference>
<dbReference type="InterPro" id="IPR009006">
    <property type="entry name" value="Ala_racemase/Decarboxylase_C"/>
</dbReference>
<feature type="binding site" evidence="4">
    <location>
        <position position="147"/>
    </location>
    <ligand>
        <name>substrate</name>
    </ligand>
</feature>
<dbReference type="InterPro" id="IPR020622">
    <property type="entry name" value="Ala_racemase_pyridoxalP-BS"/>
</dbReference>
<dbReference type="SUPFAM" id="SSF51419">
    <property type="entry name" value="PLP-binding barrel"/>
    <property type="match status" value="1"/>
</dbReference>
<evidence type="ECO:0000313" key="7">
    <source>
        <dbReference type="Proteomes" id="UP001596113"/>
    </source>
</evidence>